<keyword evidence="1" id="KW-0540">Nuclease</keyword>
<dbReference type="InterPro" id="IPR013520">
    <property type="entry name" value="Ribonucl_H"/>
</dbReference>
<comment type="caution">
    <text evidence="5">The sequence shown here is derived from an EMBL/GenBank/DDBJ whole genome shotgun (WGS) entry which is preliminary data.</text>
</comment>
<dbReference type="STRING" id="1797240.A3D68_02620"/>
<evidence type="ECO:0000313" key="5">
    <source>
        <dbReference type="EMBL" id="OGC82850.1"/>
    </source>
</evidence>
<evidence type="ECO:0000256" key="1">
    <source>
        <dbReference type="ARBA" id="ARBA00022722"/>
    </source>
</evidence>
<dbReference type="AlphaFoldDB" id="A0A1F4XMJ0"/>
<dbReference type="Proteomes" id="UP000177564">
    <property type="component" value="Unassembled WGS sequence"/>
</dbReference>
<gene>
    <name evidence="5" type="ORF">A3D68_02620</name>
</gene>
<organism evidence="5 6">
    <name type="scientific">Candidatus Adlerbacteria bacterium RIFCSPHIGHO2_02_FULL_52_17</name>
    <dbReference type="NCBI Taxonomy" id="1797240"/>
    <lineage>
        <taxon>Bacteria</taxon>
        <taxon>Candidatus Adleribacteriota</taxon>
    </lineage>
</organism>
<dbReference type="CDD" id="cd06127">
    <property type="entry name" value="DEDDh"/>
    <property type="match status" value="1"/>
</dbReference>
<sequence length="201" mass="22271">MLAIDVEATGTEAHKHSILSVGAIDLGDPARPTFYAECRAWDGAKIEDEALAVNGFTREEAGDLNKQSEAELVHQFIAWALGADDRTFAGQNPSFDRDFLRCAAERAGHTEWPFAHRTIDSHSLCWMHMVKSGLTPPIDPEKKHSGLNLDAILLYCGIPEEPTPHNALTGAKSHAEVISRLLSDKKLLQEFEQYPIPWQNS</sequence>
<dbReference type="InterPro" id="IPR012337">
    <property type="entry name" value="RNaseH-like_sf"/>
</dbReference>
<dbReference type="EMBL" id="MEWU01000035">
    <property type="protein sequence ID" value="OGC82850.1"/>
    <property type="molecule type" value="Genomic_DNA"/>
</dbReference>
<dbReference type="InterPro" id="IPR036397">
    <property type="entry name" value="RNaseH_sf"/>
</dbReference>
<dbReference type="GO" id="GO:0008408">
    <property type="term" value="F:3'-5' exonuclease activity"/>
    <property type="evidence" value="ECO:0007669"/>
    <property type="project" value="TreeGrafter"/>
</dbReference>
<protein>
    <recommendedName>
        <fullName evidence="4">Exonuclease domain-containing protein</fullName>
    </recommendedName>
</protein>
<dbReference type="SUPFAM" id="SSF53098">
    <property type="entry name" value="Ribonuclease H-like"/>
    <property type="match status" value="1"/>
</dbReference>
<keyword evidence="2" id="KW-0378">Hydrolase</keyword>
<feature type="domain" description="Exonuclease" evidence="4">
    <location>
        <begin position="1"/>
        <end position="187"/>
    </location>
</feature>
<dbReference type="SMART" id="SM00479">
    <property type="entry name" value="EXOIII"/>
    <property type="match status" value="1"/>
</dbReference>
<accession>A0A1F4XMJ0</accession>
<dbReference type="PANTHER" id="PTHR30231:SF4">
    <property type="entry name" value="PROTEIN NEN2"/>
    <property type="match status" value="1"/>
</dbReference>
<dbReference type="Pfam" id="PF00929">
    <property type="entry name" value="RNase_T"/>
    <property type="match status" value="1"/>
</dbReference>
<name>A0A1F4XMJ0_9BACT</name>
<evidence type="ECO:0000256" key="2">
    <source>
        <dbReference type="ARBA" id="ARBA00022801"/>
    </source>
</evidence>
<dbReference type="GO" id="GO:0005829">
    <property type="term" value="C:cytosol"/>
    <property type="evidence" value="ECO:0007669"/>
    <property type="project" value="TreeGrafter"/>
</dbReference>
<dbReference type="PANTHER" id="PTHR30231">
    <property type="entry name" value="DNA POLYMERASE III SUBUNIT EPSILON"/>
    <property type="match status" value="1"/>
</dbReference>
<keyword evidence="3" id="KW-0269">Exonuclease</keyword>
<dbReference type="GO" id="GO:0003676">
    <property type="term" value="F:nucleic acid binding"/>
    <property type="evidence" value="ECO:0007669"/>
    <property type="project" value="InterPro"/>
</dbReference>
<proteinExistence type="predicted"/>
<evidence type="ECO:0000313" key="6">
    <source>
        <dbReference type="Proteomes" id="UP000177564"/>
    </source>
</evidence>
<reference evidence="5 6" key="1">
    <citation type="journal article" date="2016" name="Nat. Commun.">
        <title>Thousands of microbial genomes shed light on interconnected biogeochemical processes in an aquifer system.</title>
        <authorList>
            <person name="Anantharaman K."/>
            <person name="Brown C.T."/>
            <person name="Hug L.A."/>
            <person name="Sharon I."/>
            <person name="Castelle C.J."/>
            <person name="Probst A.J."/>
            <person name="Thomas B.C."/>
            <person name="Singh A."/>
            <person name="Wilkins M.J."/>
            <person name="Karaoz U."/>
            <person name="Brodie E.L."/>
            <person name="Williams K.H."/>
            <person name="Hubbard S.S."/>
            <person name="Banfield J.F."/>
        </authorList>
    </citation>
    <scope>NUCLEOTIDE SEQUENCE [LARGE SCALE GENOMIC DNA]</scope>
</reference>
<evidence type="ECO:0000256" key="3">
    <source>
        <dbReference type="ARBA" id="ARBA00022839"/>
    </source>
</evidence>
<evidence type="ECO:0000259" key="4">
    <source>
        <dbReference type="SMART" id="SM00479"/>
    </source>
</evidence>
<dbReference type="Gene3D" id="3.30.420.10">
    <property type="entry name" value="Ribonuclease H-like superfamily/Ribonuclease H"/>
    <property type="match status" value="1"/>
</dbReference>